<evidence type="ECO:0000256" key="1">
    <source>
        <dbReference type="SAM" id="MobiDB-lite"/>
    </source>
</evidence>
<keyword evidence="3" id="KW-1185">Reference proteome</keyword>
<protein>
    <submittedName>
        <fullName evidence="2">Uncharacterized protein</fullName>
    </submittedName>
</protein>
<name>A0A371DGM5_9APHY</name>
<feature type="region of interest" description="Disordered" evidence="1">
    <location>
        <begin position="133"/>
        <end position="300"/>
    </location>
</feature>
<evidence type="ECO:0000313" key="3">
    <source>
        <dbReference type="Proteomes" id="UP000256964"/>
    </source>
</evidence>
<evidence type="ECO:0000313" key="2">
    <source>
        <dbReference type="EMBL" id="RDX51679.1"/>
    </source>
</evidence>
<feature type="compositionally biased region" description="Basic and acidic residues" evidence="1">
    <location>
        <begin position="263"/>
        <end position="287"/>
    </location>
</feature>
<dbReference type="Proteomes" id="UP000256964">
    <property type="component" value="Unassembled WGS sequence"/>
</dbReference>
<dbReference type="OrthoDB" id="10547805at2759"/>
<feature type="compositionally biased region" description="Basic and acidic residues" evidence="1">
    <location>
        <begin position="168"/>
        <end position="195"/>
    </location>
</feature>
<proteinExistence type="predicted"/>
<sequence>MVHLRNCQARLTSERDARCNLEVARNQPFCAVHNAEYHALIARGGAAAEDLRNLDALVARDVDTNTAHDIAQRDVGDLERYLQALDDRVETRLILSRRFFTEPEHRALEAVGELKRRRTGVVALLRRIRERGVAVEEERRNGREDEDRKAGQGRSEVELRTQEQPQPEQRRAEETVQGDREETHEEASTARREVEVPPGAVEAVCDEPEETESVVGPEGQPTHNEDTVDHGQAGKSEHSTSSQEETTEEAERRREQAKHRIKVLNEYRRKKAAEKSKKEEEPKETLRTETAPAVGSHGEERGGIEVAGRVALACAVVGVAVFLGVRSKDAILRCH</sequence>
<dbReference type="AlphaFoldDB" id="A0A371DGM5"/>
<feature type="compositionally biased region" description="Basic and acidic residues" evidence="1">
    <location>
        <begin position="133"/>
        <end position="161"/>
    </location>
</feature>
<accession>A0A371DGM5</accession>
<organism evidence="2 3">
    <name type="scientific">Lentinus brumalis</name>
    <dbReference type="NCBI Taxonomy" id="2498619"/>
    <lineage>
        <taxon>Eukaryota</taxon>
        <taxon>Fungi</taxon>
        <taxon>Dikarya</taxon>
        <taxon>Basidiomycota</taxon>
        <taxon>Agaricomycotina</taxon>
        <taxon>Agaricomycetes</taxon>
        <taxon>Polyporales</taxon>
        <taxon>Polyporaceae</taxon>
        <taxon>Lentinus</taxon>
    </lineage>
</organism>
<gene>
    <name evidence="2" type="ORF">OH76DRAFT_263515</name>
</gene>
<dbReference type="EMBL" id="KZ857393">
    <property type="protein sequence ID" value="RDX51679.1"/>
    <property type="molecule type" value="Genomic_DNA"/>
</dbReference>
<reference evidence="2 3" key="1">
    <citation type="journal article" date="2018" name="Biotechnol. Biofuels">
        <title>Integrative visual omics of the white-rot fungus Polyporus brumalis exposes the biotechnological potential of its oxidative enzymes for delignifying raw plant biomass.</title>
        <authorList>
            <person name="Miyauchi S."/>
            <person name="Rancon A."/>
            <person name="Drula E."/>
            <person name="Hage H."/>
            <person name="Chaduli D."/>
            <person name="Favel A."/>
            <person name="Grisel S."/>
            <person name="Henrissat B."/>
            <person name="Herpoel-Gimbert I."/>
            <person name="Ruiz-Duenas F.J."/>
            <person name="Chevret D."/>
            <person name="Hainaut M."/>
            <person name="Lin J."/>
            <person name="Wang M."/>
            <person name="Pangilinan J."/>
            <person name="Lipzen A."/>
            <person name="Lesage-Meessen L."/>
            <person name="Navarro D."/>
            <person name="Riley R."/>
            <person name="Grigoriev I.V."/>
            <person name="Zhou S."/>
            <person name="Raouche S."/>
            <person name="Rosso M.N."/>
        </authorList>
    </citation>
    <scope>NUCLEOTIDE SEQUENCE [LARGE SCALE GENOMIC DNA]</scope>
    <source>
        <strain evidence="2 3">BRFM 1820</strain>
    </source>
</reference>